<evidence type="ECO:0000256" key="6">
    <source>
        <dbReference type="ARBA" id="ARBA00022989"/>
    </source>
</evidence>
<evidence type="ECO:0000256" key="4">
    <source>
        <dbReference type="ARBA" id="ARBA00022692"/>
    </source>
</evidence>
<dbReference type="InterPro" id="IPR010989">
    <property type="entry name" value="SNARE"/>
</dbReference>
<evidence type="ECO:0000313" key="13">
    <source>
        <dbReference type="EMBL" id="OLP86245.1"/>
    </source>
</evidence>
<keyword evidence="9 11" id="KW-0472">Membrane</keyword>
<keyword evidence="14" id="KW-1185">Reference proteome</keyword>
<dbReference type="InterPro" id="IPR045242">
    <property type="entry name" value="Syntaxin"/>
</dbReference>
<feature type="domain" description="T-SNARE coiled-coil homology" evidence="12">
    <location>
        <begin position="207"/>
        <end position="269"/>
    </location>
</feature>
<feature type="region of interest" description="Disordered" evidence="10">
    <location>
        <begin position="620"/>
        <end position="697"/>
    </location>
</feature>
<dbReference type="GO" id="GO:0005484">
    <property type="term" value="F:SNAP receptor activity"/>
    <property type="evidence" value="ECO:0007669"/>
    <property type="project" value="InterPro"/>
</dbReference>
<protein>
    <submittedName>
        <fullName evidence="13">Syntaxin-42</fullName>
    </submittedName>
</protein>
<feature type="region of interest" description="Disordered" evidence="10">
    <location>
        <begin position="1289"/>
        <end position="1325"/>
    </location>
</feature>
<dbReference type="InterPro" id="IPR006012">
    <property type="entry name" value="Syntaxin/epimorphin_CS"/>
</dbReference>
<evidence type="ECO:0000256" key="1">
    <source>
        <dbReference type="ARBA" id="ARBA00004409"/>
    </source>
</evidence>
<dbReference type="SMART" id="SM00397">
    <property type="entry name" value="t_SNARE"/>
    <property type="match status" value="1"/>
</dbReference>
<comment type="subcellular location">
    <subcellularLocation>
        <location evidence="1">Golgi apparatus membrane</location>
        <topology evidence="1">Single-pass type IV membrane protein</topology>
    </subcellularLocation>
</comment>
<evidence type="ECO:0000256" key="5">
    <source>
        <dbReference type="ARBA" id="ARBA00022927"/>
    </source>
</evidence>
<dbReference type="InterPro" id="IPR000727">
    <property type="entry name" value="T_SNARE_dom"/>
</dbReference>
<gene>
    <name evidence="13" type="primary">SYP42</name>
    <name evidence="13" type="ORF">AK812_SmicGene32666</name>
</gene>
<evidence type="ECO:0000256" key="9">
    <source>
        <dbReference type="ARBA" id="ARBA00023136"/>
    </source>
</evidence>
<accession>A0A1Q9CTL7</accession>
<keyword evidence="4 11" id="KW-0812">Transmembrane</keyword>
<feature type="transmembrane region" description="Helical" evidence="11">
    <location>
        <begin position="470"/>
        <end position="491"/>
    </location>
</feature>
<dbReference type="GO" id="GO:0006906">
    <property type="term" value="P:vesicle fusion"/>
    <property type="evidence" value="ECO:0007669"/>
    <property type="project" value="TreeGrafter"/>
</dbReference>
<evidence type="ECO:0000256" key="10">
    <source>
        <dbReference type="SAM" id="MobiDB-lite"/>
    </source>
</evidence>
<evidence type="ECO:0000256" key="11">
    <source>
        <dbReference type="SAM" id="Phobius"/>
    </source>
</evidence>
<organism evidence="13 14">
    <name type="scientific">Symbiodinium microadriaticum</name>
    <name type="common">Dinoflagellate</name>
    <name type="synonym">Zooxanthella microadriatica</name>
    <dbReference type="NCBI Taxonomy" id="2951"/>
    <lineage>
        <taxon>Eukaryota</taxon>
        <taxon>Sar</taxon>
        <taxon>Alveolata</taxon>
        <taxon>Dinophyceae</taxon>
        <taxon>Suessiales</taxon>
        <taxon>Symbiodiniaceae</taxon>
        <taxon>Symbiodinium</taxon>
    </lineage>
</organism>
<reference evidence="13 14" key="1">
    <citation type="submission" date="2016-02" db="EMBL/GenBank/DDBJ databases">
        <title>Genome analysis of coral dinoflagellate symbionts highlights evolutionary adaptations to a symbiotic lifestyle.</title>
        <authorList>
            <person name="Aranda M."/>
            <person name="Li Y."/>
            <person name="Liew Y.J."/>
            <person name="Baumgarten S."/>
            <person name="Simakov O."/>
            <person name="Wilson M."/>
            <person name="Piel J."/>
            <person name="Ashoor H."/>
            <person name="Bougouffa S."/>
            <person name="Bajic V.B."/>
            <person name="Ryu T."/>
            <person name="Ravasi T."/>
            <person name="Bayer T."/>
            <person name="Micklem G."/>
            <person name="Kim H."/>
            <person name="Bhak J."/>
            <person name="Lajeunesse T.C."/>
            <person name="Voolstra C.R."/>
        </authorList>
    </citation>
    <scope>NUCLEOTIDE SEQUENCE [LARGE SCALE GENOMIC DNA]</scope>
    <source>
        <strain evidence="13 14">CCMP2467</strain>
    </source>
</reference>
<evidence type="ECO:0000256" key="7">
    <source>
        <dbReference type="ARBA" id="ARBA00023034"/>
    </source>
</evidence>
<dbReference type="OrthoDB" id="10251371at2759"/>
<name>A0A1Q9CTL7_SYMMI</name>
<keyword evidence="3" id="KW-0813">Transport</keyword>
<keyword evidence="7" id="KW-0333">Golgi apparatus</keyword>
<feature type="compositionally biased region" description="Pro residues" evidence="10">
    <location>
        <begin position="1295"/>
        <end position="1306"/>
    </location>
</feature>
<keyword evidence="6 11" id="KW-1133">Transmembrane helix</keyword>
<evidence type="ECO:0000256" key="8">
    <source>
        <dbReference type="ARBA" id="ARBA00023054"/>
    </source>
</evidence>
<comment type="caution">
    <text evidence="13">The sequence shown here is derived from an EMBL/GenBank/DDBJ whole genome shotgun (WGS) entry which is preliminary data.</text>
</comment>
<comment type="similarity">
    <text evidence="2">Belongs to the syntaxin family.</text>
</comment>
<dbReference type="GO" id="GO:0006886">
    <property type="term" value="P:intracellular protein transport"/>
    <property type="evidence" value="ECO:0007669"/>
    <property type="project" value="InterPro"/>
</dbReference>
<dbReference type="Gene3D" id="1.20.58.70">
    <property type="match status" value="1"/>
</dbReference>
<dbReference type="PANTHER" id="PTHR19957:SF83">
    <property type="entry name" value="SYNTAXIN-16"/>
    <property type="match status" value="1"/>
</dbReference>
<dbReference type="PROSITE" id="PS50192">
    <property type="entry name" value="T_SNARE"/>
    <property type="match status" value="1"/>
</dbReference>
<keyword evidence="5" id="KW-0653">Protein transport</keyword>
<keyword evidence="8" id="KW-0175">Coiled coil</keyword>
<dbReference type="PANTHER" id="PTHR19957">
    <property type="entry name" value="SYNTAXIN"/>
    <property type="match status" value="1"/>
</dbReference>
<dbReference type="GO" id="GO:0031201">
    <property type="term" value="C:SNARE complex"/>
    <property type="evidence" value="ECO:0007669"/>
    <property type="project" value="TreeGrafter"/>
</dbReference>
<dbReference type="Proteomes" id="UP000186817">
    <property type="component" value="Unassembled WGS sequence"/>
</dbReference>
<proteinExistence type="inferred from homology"/>
<evidence type="ECO:0000313" key="14">
    <source>
        <dbReference type="Proteomes" id="UP000186817"/>
    </source>
</evidence>
<dbReference type="Pfam" id="PF05739">
    <property type="entry name" value="SNARE"/>
    <property type="match status" value="1"/>
</dbReference>
<dbReference type="GO" id="GO:0000149">
    <property type="term" value="F:SNARE binding"/>
    <property type="evidence" value="ECO:0007669"/>
    <property type="project" value="TreeGrafter"/>
</dbReference>
<dbReference type="CDD" id="cd15845">
    <property type="entry name" value="SNARE_syntaxin16"/>
    <property type="match status" value="1"/>
</dbReference>
<evidence type="ECO:0000256" key="2">
    <source>
        <dbReference type="ARBA" id="ARBA00009063"/>
    </source>
</evidence>
<dbReference type="GO" id="GO:0000139">
    <property type="term" value="C:Golgi membrane"/>
    <property type="evidence" value="ECO:0007669"/>
    <property type="project" value="UniProtKB-SubCell"/>
</dbReference>
<dbReference type="EMBL" id="LSRX01000926">
    <property type="protein sequence ID" value="OLP86245.1"/>
    <property type="molecule type" value="Genomic_DNA"/>
</dbReference>
<feature type="region of interest" description="Disordered" evidence="10">
    <location>
        <begin position="431"/>
        <end position="464"/>
    </location>
</feature>
<dbReference type="PROSITE" id="PS00914">
    <property type="entry name" value="SYNTAXIN"/>
    <property type="match status" value="1"/>
</dbReference>
<sequence length="1680" mass="186332">MKAINGKSPITRNLTPVFTRHRDRRAARKLGGGLHGDVDRLLDVEGGRKEVSLEMAPLPPQWVEAAEQAREDIKTIKDKMVQLEKAQSKRLIRVFSDDKTPDREVERISNEVSNLVKRCENSIHQVKTRGTALASEKDRELRQNMQRNLATQLQQLSQHFRQSQKDYLNDIRNRQKGGLIDDVAKGSMPDADIGFTDGQLQDLQEMEQSATVRNEEINKIAASITDLHTIFKELAVLVIDQGSILDRIDYNIEQVVHQSAEANKQLRKAEESQKSNRAMNCIYFLVIVNLVLIFLLGLRDVERCAFMPDLPPRLKAVACVQNAGTNLDTLPRLKKLSGQRCAAWARHVSWQRRSEFHNYVPLHSFNVELCEKKLPQGAGGTGDTSAALVHVCSRRLGTPGILNKGRHVEKAGYVDPDDERIQKGQRQLIEESAKWKGPGHKERQQEREVRKAMKNRAKQPQEKASWKQQAAGWFFILFMCGIGFFSFLFSISDMIIGNGVVTLDVQDTAKLKKVLFGGDPWLVYCINDETVNHRLPQILEESARSLWRSLGLSVGILRCWDQTSSGRSVAQRFSLSLKPPLSFVVANGNKPRPLHLTGISKVEDLEKRLKPALVLDTQWGQNAAPAETKSGRLEGETFDPDYATTNQQQDPVEAPSASERNPSQGRPQRDGGSLPEQTQDPPLFGTGGTDADSSGSIPKELAQEGWKQCIRHKHMRVRLEARTVPVYQTMVLIKFQQVLVYLPVIYFKLQQVLVYLGVVHVKLQQAWCLGVPGQGVVHFKLQQVSVYLRIVPFKLQQVLVYLEVVQCKLQQVSVYLGVVHVKLQQVLVYLEVVQCKLQQVSVYLGVVHVKLQQVLVYLGVTLQPSRMVVYLVAVHEEVARYGLDGREDQGHDRGLAVDVIVQTDPMPAMPLCEVADLTPVTCAQKQSQRGCQDAQWASVQVTNGGYLIIESTRLRPVHVQLGLDKPMETEWQKYVEFNAVKLLERLLILRVPKHPKRVLDREIQEIHRIDALKKWSTLCTSRRSCVVVGHKNTAQRDTALNVLRPLQEKFRSLKVVSLDTSFWQLKLEESIIATRSKEKGGADVLCLTRDDSTGNATYGGLFMQSMDASSVTSFLQACADQQSAPLKSMPRIKARPSKPKKLLSARVGVGHSAVMGMDDHYHMRIAAREQVLIFAKSRMAAMGVVLALPPGRRSAAGAGQGYAVQSECPTILDDGGDGGKASTAPATAMPQLSDDEEHQAQLLEITSAGAIARRLHRALLQPILQTRSDTVGAHQFGSPCDRDRAAMVTATSAPAPRPKPSQQPAPPHHRKGKVDQVGSRDSLQDEEPLFEAVEEVEAEEDGDQDEEDEGGDEVELSECFATALVFALIKGMGRKVSSLEDKVPKIRVSHDVEVALMPAGKRCAPMGTLHLPGTLLRSQSAPNMVMTSPTGWAAETQKVLESRLRDFQEHRRQDAKLAHAMAAGTWPGVAAALRPGTSAPLGATGGGPHHGGLDLRPQTTGSSKYDITKHGWYHPLGQAETTRLAGMDKGSWVWTMQKARDHIGYGPDGRVTREDIQITAVSGDNPDWFIGNRTVPGPLTTKKVPVRRCPESKIEGDELRVRAKTYAQGEGLSTIETLHESSRPPTATKVMPLIPPARAAEINKACVRKRDGGERAFDFIEQQGVLCTAARQALQAQLSL</sequence>
<evidence type="ECO:0000256" key="3">
    <source>
        <dbReference type="ARBA" id="ARBA00022448"/>
    </source>
</evidence>
<feature type="transmembrane region" description="Helical" evidence="11">
    <location>
        <begin position="282"/>
        <end position="298"/>
    </location>
</feature>
<dbReference type="SUPFAM" id="SSF47661">
    <property type="entry name" value="t-snare proteins"/>
    <property type="match status" value="1"/>
</dbReference>
<evidence type="ECO:0000259" key="12">
    <source>
        <dbReference type="PROSITE" id="PS50192"/>
    </source>
</evidence>
<feature type="region of interest" description="Disordered" evidence="10">
    <location>
        <begin position="1335"/>
        <end position="1354"/>
    </location>
</feature>
<feature type="compositionally biased region" description="Basic and acidic residues" evidence="10">
    <location>
        <begin position="431"/>
        <end position="451"/>
    </location>
</feature>
<dbReference type="GO" id="GO:0048278">
    <property type="term" value="P:vesicle docking"/>
    <property type="evidence" value="ECO:0007669"/>
    <property type="project" value="TreeGrafter"/>
</dbReference>